<reference evidence="2 3" key="1">
    <citation type="journal article" date="2016" name="Sci. Rep.">
        <title>Peltaster fructicola genome reveals evolution from an invasive phytopathogen to an ectophytic parasite.</title>
        <authorList>
            <person name="Xu C."/>
            <person name="Chen H."/>
            <person name="Gleason M.L."/>
            <person name="Xu J.R."/>
            <person name="Liu H."/>
            <person name="Zhang R."/>
            <person name="Sun G."/>
        </authorList>
    </citation>
    <scope>NUCLEOTIDE SEQUENCE [LARGE SCALE GENOMIC DNA]</scope>
    <source>
        <strain evidence="2 3">LNHT1506</strain>
    </source>
</reference>
<dbReference type="AlphaFoldDB" id="A0A6H0XIH2"/>
<feature type="compositionally biased region" description="Basic and acidic residues" evidence="1">
    <location>
        <begin position="117"/>
        <end position="130"/>
    </location>
</feature>
<proteinExistence type="predicted"/>
<feature type="compositionally biased region" description="Polar residues" evidence="1">
    <location>
        <begin position="14"/>
        <end position="34"/>
    </location>
</feature>
<keyword evidence="3" id="KW-1185">Reference proteome</keyword>
<name>A0A6H0XIH2_9PEZI</name>
<dbReference type="OrthoDB" id="193467at2759"/>
<feature type="compositionally biased region" description="Basic and acidic residues" evidence="1">
    <location>
        <begin position="1"/>
        <end position="11"/>
    </location>
</feature>
<accession>A0A6H0XIH2</accession>
<sequence length="394" mass="43604">MPKQKRYDFKRLQGASSSKTSTSADNDNQTSVTDRLNGLRLADPTAAAQKKREIAATVNQPSVPPALRQILGVPESAPPRARAGLRTRERLRTPGPAPPDSWLHGNRNGSAPNSPAKVEEGQEDKNRRRPEQLLRFARMCGLETPDAITLSHYCMKQLAIHWHLLDEEDYHSLALLPPEVRSRLLSYLSFYGPMISIEGLKALLLDDVTKVDLAGMIGRDTLTLTKLSKVLLRTKGTSASTAAESWEEELETTLLNAPMVSPFSALTHLCLSHPPPTVRWQDLLSLTKVTPALTHLSLAHWPRPTLTPNLTTTTITTRHGLSVAAGGSDFYSEFDQDMAEPRALLRQLSHNLLRLQWLDIDGNQSWLMALADSGRRDELVGWSEVPDSTRVAVS</sequence>
<gene>
    <name evidence="2" type="ORF">AMS68_000040</name>
</gene>
<dbReference type="EMBL" id="CP051139">
    <property type="protein sequence ID" value="QIW94522.1"/>
    <property type="molecule type" value="Genomic_DNA"/>
</dbReference>
<evidence type="ECO:0000313" key="3">
    <source>
        <dbReference type="Proteomes" id="UP000503462"/>
    </source>
</evidence>
<protein>
    <submittedName>
        <fullName evidence="2">Uncharacterized protein</fullName>
    </submittedName>
</protein>
<evidence type="ECO:0000313" key="2">
    <source>
        <dbReference type="EMBL" id="QIW94522.1"/>
    </source>
</evidence>
<feature type="region of interest" description="Disordered" evidence="1">
    <location>
        <begin position="1"/>
        <end position="130"/>
    </location>
</feature>
<dbReference type="Proteomes" id="UP000503462">
    <property type="component" value="Chromosome 1"/>
</dbReference>
<evidence type="ECO:0000256" key="1">
    <source>
        <dbReference type="SAM" id="MobiDB-lite"/>
    </source>
</evidence>
<organism evidence="2 3">
    <name type="scientific">Peltaster fructicola</name>
    <dbReference type="NCBI Taxonomy" id="286661"/>
    <lineage>
        <taxon>Eukaryota</taxon>
        <taxon>Fungi</taxon>
        <taxon>Dikarya</taxon>
        <taxon>Ascomycota</taxon>
        <taxon>Pezizomycotina</taxon>
        <taxon>Dothideomycetes</taxon>
        <taxon>Dothideomycetes incertae sedis</taxon>
        <taxon>Peltaster</taxon>
    </lineage>
</organism>